<gene>
    <name evidence="2" type="ORF">F8B43_3883</name>
</gene>
<reference evidence="2 3" key="1">
    <citation type="submission" date="2019-10" db="EMBL/GenBank/DDBJ databases">
        <title>Draft Genome Sequence of the Caffeine Degrading Methylotroph Methylorubrum populi PINKEL.</title>
        <authorList>
            <person name="Dawson S.C."/>
            <person name="Zhang X."/>
            <person name="Wright M.E."/>
            <person name="Sharma G."/>
            <person name="Langner J.T."/>
            <person name="Ditty J.L."/>
            <person name="Subuyuj G.A."/>
        </authorList>
    </citation>
    <scope>NUCLEOTIDE SEQUENCE [LARGE SCALE GENOMIC DNA]</scope>
    <source>
        <strain evidence="2 3">Pinkel</strain>
    </source>
</reference>
<evidence type="ECO:0000313" key="3">
    <source>
        <dbReference type="Proteomes" id="UP000469949"/>
    </source>
</evidence>
<dbReference type="Proteomes" id="UP000469949">
    <property type="component" value="Unassembled WGS sequence"/>
</dbReference>
<feature type="compositionally biased region" description="Basic and acidic residues" evidence="1">
    <location>
        <begin position="57"/>
        <end position="74"/>
    </location>
</feature>
<sequence length="74" mass="7951">MRHHRGTTAAWNQAGNVPGGKGSTVPAVARLMRALAAWEAMRASRDAVEGTAATSGRVEDFRDGRWHAVEPEIP</sequence>
<dbReference type="EMBL" id="WEKV01000014">
    <property type="protein sequence ID" value="KAB7783960.1"/>
    <property type="molecule type" value="Genomic_DNA"/>
</dbReference>
<feature type="region of interest" description="Disordered" evidence="1">
    <location>
        <begin position="46"/>
        <end position="74"/>
    </location>
</feature>
<comment type="caution">
    <text evidence="2">The sequence shown here is derived from an EMBL/GenBank/DDBJ whole genome shotgun (WGS) entry which is preliminary data.</text>
</comment>
<proteinExistence type="predicted"/>
<organism evidence="2 3">
    <name type="scientific">Methylorubrum populi</name>
    <dbReference type="NCBI Taxonomy" id="223967"/>
    <lineage>
        <taxon>Bacteria</taxon>
        <taxon>Pseudomonadati</taxon>
        <taxon>Pseudomonadota</taxon>
        <taxon>Alphaproteobacteria</taxon>
        <taxon>Hyphomicrobiales</taxon>
        <taxon>Methylobacteriaceae</taxon>
        <taxon>Methylorubrum</taxon>
    </lineage>
</organism>
<evidence type="ECO:0000256" key="1">
    <source>
        <dbReference type="SAM" id="MobiDB-lite"/>
    </source>
</evidence>
<name>A0A833N130_9HYPH</name>
<evidence type="ECO:0000313" key="2">
    <source>
        <dbReference type="EMBL" id="KAB7783960.1"/>
    </source>
</evidence>
<dbReference type="AlphaFoldDB" id="A0A833N130"/>
<protein>
    <submittedName>
        <fullName evidence="2">Uncharacterized protein</fullName>
    </submittedName>
</protein>
<feature type="region of interest" description="Disordered" evidence="1">
    <location>
        <begin position="1"/>
        <end position="22"/>
    </location>
</feature>
<accession>A0A833N130</accession>